<name>B2W6R0_PYRTR</name>
<accession>B2W6R0</accession>
<evidence type="ECO:0000313" key="4">
    <source>
        <dbReference type="Proteomes" id="UP000001471"/>
    </source>
</evidence>
<protein>
    <submittedName>
        <fullName evidence="3">Uncharacterized protein</fullName>
    </submittedName>
</protein>
<feature type="region of interest" description="Disordered" evidence="2">
    <location>
        <begin position="123"/>
        <end position="172"/>
    </location>
</feature>
<keyword evidence="1" id="KW-0175">Coiled coil</keyword>
<evidence type="ECO:0000256" key="2">
    <source>
        <dbReference type="SAM" id="MobiDB-lite"/>
    </source>
</evidence>
<dbReference type="InParanoid" id="B2W6R0"/>
<feature type="region of interest" description="Disordered" evidence="2">
    <location>
        <begin position="437"/>
        <end position="463"/>
    </location>
</feature>
<dbReference type="eggNOG" id="ENOG502RFQQ">
    <property type="taxonomic scope" value="Eukaryota"/>
</dbReference>
<gene>
    <name evidence="3" type="ORF">PTRG_05498</name>
</gene>
<evidence type="ECO:0000313" key="3">
    <source>
        <dbReference type="EMBL" id="EDU48418.1"/>
    </source>
</evidence>
<dbReference type="Proteomes" id="UP000001471">
    <property type="component" value="Unassembled WGS sequence"/>
</dbReference>
<evidence type="ECO:0000256" key="1">
    <source>
        <dbReference type="SAM" id="Coils"/>
    </source>
</evidence>
<dbReference type="EMBL" id="DS231619">
    <property type="protein sequence ID" value="EDU48418.1"/>
    <property type="molecule type" value="Genomic_DNA"/>
</dbReference>
<sequence length="1026" mass="117117">MSDYNYILNLLRAQKDMSERLAVLEEVLRDTERNIGMLEKKNELLREIRGGLGNHDEVEKYGDDAVERNVWIGKETEHPIKIILTQNPYVECEERRLRGETWGCRVDDGHYSSATSVPFYEHQRRTPTMKSDSETAGVADKPFERSNAPSPDEHHHRERRWEAAREQERGSLRQIQTEMTVLDLIARIERLEDSSMSERGNGNNNIRLRGGKGVYDKDRGFFCDSGGYIKWSEVDAKRAAEAQVQASKENPKVIIAEDGHRTAILASSRRPCHQVRSQAGDVKPLTPQARSGAGEDIHQAIQRQTSVNLGLENESNSIYGRLGQESMLSFLTAPRPGDDYTDASIALATVLRTRNYFLERELQDFKEMNDSLVQGRNWQMSMQDELEKRLEAVKIDRDDIFDELKSLRKRWETLVEVFVESENQKREWRSCNEDTRFPEVTMRGGGEESGLNLTQEGNTEDMVPPDYPESFPISSESSDYASEYGASFQSPPEIATTNFDFFARESTIIFGGDSPHIYQFPSKFTLPQIRELLESENVKERTRDDVYVSRVLEILKIREDMGLKLPGNLNEERVSIGLPDVPIRVHRDNNLNIGAWQTVDTDIKDSEKSVQRIDISSSLAVGAKETSLKTSSSDEGDTYQDISGLFNSLNEPYTDLNEREIGFANFCACASCTKDGRKTYFNICDMQPLSTVRVRRGGDDLYESYTTSSYSSGSPHLSSLLSSSPSPVLEARLTAPFRYGNHTSTHNTLETSNKYESAITKGPLSTRLAKLLFPPSLAQGREDSIRRFNWRHVKRMNPQFKNKCSRGFRYRKNPLCEDWVNQLDRHLEYCDYCQAMLIEEERLIQKEGEAENSRHEHDAPVPNIGVTRPWDNGSWPSDFYDALSPAVQVPDSRLRGDAGHEDEMKCEGKDIEHWKAEWHDLSAQARGTKCMSRAYRNSSSRSTKTQIQPMEPISRDFGSRWKLREERDGLDVGVDDPHKSCVGVLDQGCLEWRVPTVAGPVDLVREALVWLIWDEEERMKDLDSWA</sequence>
<reference evidence="4" key="1">
    <citation type="journal article" date="2013" name="G3 (Bethesda)">
        <title>Comparative genomics of a plant-pathogenic fungus, Pyrenophora tritici-repentis, reveals transduplication and the impact of repeat elements on pathogenicity and population divergence.</title>
        <authorList>
            <person name="Manning V.A."/>
            <person name="Pandelova I."/>
            <person name="Dhillon B."/>
            <person name="Wilhelm L.J."/>
            <person name="Goodwin S.B."/>
            <person name="Berlin A.M."/>
            <person name="Figueroa M."/>
            <person name="Freitag M."/>
            <person name="Hane J.K."/>
            <person name="Henrissat B."/>
            <person name="Holman W.H."/>
            <person name="Kodira C.D."/>
            <person name="Martin J."/>
            <person name="Oliver R.P."/>
            <person name="Robbertse B."/>
            <person name="Schackwitz W."/>
            <person name="Schwartz D.C."/>
            <person name="Spatafora J.W."/>
            <person name="Turgeon B.G."/>
            <person name="Yandava C."/>
            <person name="Young S."/>
            <person name="Zhou S."/>
            <person name="Zeng Q."/>
            <person name="Grigoriev I.V."/>
            <person name="Ma L.-J."/>
            <person name="Ciuffetti L.M."/>
        </authorList>
    </citation>
    <scope>NUCLEOTIDE SEQUENCE [LARGE SCALE GENOMIC DNA]</scope>
    <source>
        <strain evidence="4">Pt-1C-BFP</strain>
    </source>
</reference>
<feature type="region of interest" description="Disordered" evidence="2">
    <location>
        <begin position="275"/>
        <end position="294"/>
    </location>
</feature>
<organism evidence="3 4">
    <name type="scientific">Pyrenophora tritici-repentis (strain Pt-1C-BFP)</name>
    <name type="common">Wheat tan spot fungus</name>
    <name type="synonym">Drechslera tritici-repentis</name>
    <dbReference type="NCBI Taxonomy" id="426418"/>
    <lineage>
        <taxon>Eukaryota</taxon>
        <taxon>Fungi</taxon>
        <taxon>Dikarya</taxon>
        <taxon>Ascomycota</taxon>
        <taxon>Pezizomycotina</taxon>
        <taxon>Dothideomycetes</taxon>
        <taxon>Pleosporomycetidae</taxon>
        <taxon>Pleosporales</taxon>
        <taxon>Pleosporineae</taxon>
        <taxon>Pleosporaceae</taxon>
        <taxon>Pyrenophora</taxon>
    </lineage>
</organism>
<dbReference type="AlphaFoldDB" id="B2W6R0"/>
<dbReference type="OrthoDB" id="3785861at2759"/>
<feature type="compositionally biased region" description="Basic and acidic residues" evidence="2">
    <location>
        <begin position="151"/>
        <end position="171"/>
    </location>
</feature>
<feature type="coiled-coil region" evidence="1">
    <location>
        <begin position="383"/>
        <end position="410"/>
    </location>
</feature>
<proteinExistence type="predicted"/>
<dbReference type="HOGENOM" id="CLU_298111_0_0_1"/>
<feature type="coiled-coil region" evidence="1">
    <location>
        <begin position="14"/>
        <end position="48"/>
    </location>
</feature>